<dbReference type="InterPro" id="IPR013083">
    <property type="entry name" value="Znf_RING/FYVE/PHD"/>
</dbReference>
<comment type="caution">
    <text evidence="8">The sequence shown here is derived from an EMBL/GenBank/DDBJ whole genome shotgun (WGS) entry which is preliminary data.</text>
</comment>
<dbReference type="InterPro" id="IPR011011">
    <property type="entry name" value="Znf_FYVE_PHD"/>
</dbReference>
<dbReference type="InterPro" id="IPR056280">
    <property type="entry name" value="AIPP2-like_SPOC"/>
</dbReference>
<evidence type="ECO:0000256" key="4">
    <source>
        <dbReference type="ARBA" id="ARBA00023015"/>
    </source>
</evidence>
<dbReference type="PANTHER" id="PTHR33304:SF18">
    <property type="entry name" value="CHROMATIN REGULATOR PHD FAMILY-RELATED"/>
    <property type="match status" value="1"/>
</dbReference>
<feature type="region of interest" description="Disordered" evidence="6">
    <location>
        <begin position="96"/>
        <end position="116"/>
    </location>
</feature>
<dbReference type="Gene3D" id="3.30.40.10">
    <property type="entry name" value="Zinc/RING finger domain, C3HC4 (zinc finger)"/>
    <property type="match status" value="1"/>
</dbReference>
<keyword evidence="3" id="KW-0862">Zinc</keyword>
<proteinExistence type="predicted"/>
<keyword evidence="9" id="KW-1185">Reference proteome</keyword>
<evidence type="ECO:0000259" key="7">
    <source>
        <dbReference type="Pfam" id="PF23121"/>
    </source>
</evidence>
<accession>A0AAD3P8I2</accession>
<dbReference type="GO" id="GO:0034244">
    <property type="term" value="P:negative regulation of transcription elongation by RNA polymerase II"/>
    <property type="evidence" value="ECO:0007669"/>
    <property type="project" value="InterPro"/>
</dbReference>
<evidence type="ECO:0000256" key="2">
    <source>
        <dbReference type="ARBA" id="ARBA00022771"/>
    </source>
</evidence>
<dbReference type="AlphaFoldDB" id="A0AAD3P8I2"/>
<feature type="domain" description="AIPP2-like SPOC-like" evidence="7">
    <location>
        <begin position="230"/>
        <end position="358"/>
    </location>
</feature>
<dbReference type="PANTHER" id="PTHR33304">
    <property type="match status" value="1"/>
</dbReference>
<dbReference type="Proteomes" id="UP001279734">
    <property type="component" value="Unassembled WGS sequence"/>
</dbReference>
<dbReference type="SUPFAM" id="SSF57903">
    <property type="entry name" value="FYVE/PHD zinc finger"/>
    <property type="match status" value="1"/>
</dbReference>
<evidence type="ECO:0000256" key="6">
    <source>
        <dbReference type="SAM" id="MobiDB-lite"/>
    </source>
</evidence>
<dbReference type="Pfam" id="PF23121">
    <property type="entry name" value="SPOC_AIPP2"/>
    <property type="match status" value="1"/>
</dbReference>
<keyword evidence="4" id="KW-0805">Transcription regulation</keyword>
<sequence>MDVLVGVDYPSEMNAICQKCGDRGFPETLVCCFKCHNAYEHRYCFNDASKIFEGNIQWACEDCFSSNAKQLVIDKPGNWQPRKRKRISLKNVRAREAEITHQGKSKAKMRSKETERVPSVLIQGRAQIHKRGSFRHHSKSLVKIASSDHDLINNGCTLNEQNSSIPYLTDDEAKDSKPKHKKRLNMENGYASKQASFADNSASQTVPDGLSTISKDCSHIPAQPIVDPIWKGSFSIHNEKFGIVDGVVAHLSSKACLKVREEACLLPTLLNSDILQKTNVWPKSFQQSQPSDDSIGLYFFPEKERDEKVFNLLVDGMMVHDLAMRCVVENAELLVFTSIELPLGFWRFQGNHYLWGVFRAKEPSCPTSVATQ</sequence>
<dbReference type="EMBL" id="BSYO01000002">
    <property type="protein sequence ID" value="GMH01045.1"/>
    <property type="molecule type" value="Genomic_DNA"/>
</dbReference>
<keyword evidence="2" id="KW-0863">Zinc-finger</keyword>
<evidence type="ECO:0000256" key="3">
    <source>
        <dbReference type="ARBA" id="ARBA00022833"/>
    </source>
</evidence>
<evidence type="ECO:0000256" key="5">
    <source>
        <dbReference type="ARBA" id="ARBA00023163"/>
    </source>
</evidence>
<keyword evidence="1" id="KW-0479">Metal-binding</keyword>
<gene>
    <name evidence="8" type="ORF">Nepgr_002884</name>
</gene>
<name>A0AAD3P8I2_NEPGR</name>
<evidence type="ECO:0000256" key="1">
    <source>
        <dbReference type="ARBA" id="ARBA00022723"/>
    </source>
</evidence>
<dbReference type="GO" id="GO:0008270">
    <property type="term" value="F:zinc ion binding"/>
    <property type="evidence" value="ECO:0007669"/>
    <property type="project" value="UniProtKB-KW"/>
</dbReference>
<dbReference type="CDD" id="cd15489">
    <property type="entry name" value="PHD_SF"/>
    <property type="match status" value="1"/>
</dbReference>
<organism evidence="8 9">
    <name type="scientific">Nepenthes gracilis</name>
    <name type="common">Slender pitcher plant</name>
    <dbReference type="NCBI Taxonomy" id="150966"/>
    <lineage>
        <taxon>Eukaryota</taxon>
        <taxon>Viridiplantae</taxon>
        <taxon>Streptophyta</taxon>
        <taxon>Embryophyta</taxon>
        <taxon>Tracheophyta</taxon>
        <taxon>Spermatophyta</taxon>
        <taxon>Magnoliopsida</taxon>
        <taxon>eudicotyledons</taxon>
        <taxon>Gunneridae</taxon>
        <taxon>Pentapetalae</taxon>
        <taxon>Caryophyllales</taxon>
        <taxon>Nepenthaceae</taxon>
        <taxon>Nepenthes</taxon>
    </lineage>
</organism>
<dbReference type="InterPro" id="IPR049914">
    <property type="entry name" value="PHD1-3/5-6"/>
</dbReference>
<keyword evidence="5" id="KW-0804">Transcription</keyword>
<reference evidence="8" key="1">
    <citation type="submission" date="2023-05" db="EMBL/GenBank/DDBJ databases">
        <title>Nepenthes gracilis genome sequencing.</title>
        <authorList>
            <person name="Fukushima K."/>
        </authorList>
    </citation>
    <scope>NUCLEOTIDE SEQUENCE</scope>
    <source>
        <strain evidence="8">SING2019-196</strain>
    </source>
</reference>
<evidence type="ECO:0000313" key="8">
    <source>
        <dbReference type="EMBL" id="GMH01045.1"/>
    </source>
</evidence>
<dbReference type="GO" id="GO:0140566">
    <property type="term" value="F:histone reader activity"/>
    <property type="evidence" value="ECO:0007669"/>
    <property type="project" value="InterPro"/>
</dbReference>
<protein>
    <recommendedName>
        <fullName evidence="7">AIPP2-like SPOC-like domain-containing protein</fullName>
    </recommendedName>
</protein>
<evidence type="ECO:0000313" key="9">
    <source>
        <dbReference type="Proteomes" id="UP001279734"/>
    </source>
</evidence>